<keyword evidence="4" id="KW-1185">Reference proteome</keyword>
<dbReference type="KEGG" id="ppp:112293044"/>
<protein>
    <recommendedName>
        <fullName evidence="5">F-box domain-containing protein</fullName>
    </recommendedName>
</protein>
<dbReference type="Pfam" id="PF08238">
    <property type="entry name" value="Sel1"/>
    <property type="match status" value="5"/>
</dbReference>
<gene>
    <name evidence="3" type="primary">LOC112293044</name>
    <name evidence="2" type="ORF">PHYPA_021362</name>
</gene>
<reference evidence="2 4" key="2">
    <citation type="journal article" date="2018" name="Plant J.">
        <title>The Physcomitrella patens chromosome-scale assembly reveals moss genome structure and evolution.</title>
        <authorList>
            <person name="Lang D."/>
            <person name="Ullrich K.K."/>
            <person name="Murat F."/>
            <person name="Fuchs J."/>
            <person name="Jenkins J."/>
            <person name="Haas F.B."/>
            <person name="Piednoel M."/>
            <person name="Gundlach H."/>
            <person name="Van Bel M."/>
            <person name="Meyberg R."/>
            <person name="Vives C."/>
            <person name="Morata J."/>
            <person name="Symeonidi A."/>
            <person name="Hiss M."/>
            <person name="Muchero W."/>
            <person name="Kamisugi Y."/>
            <person name="Saleh O."/>
            <person name="Blanc G."/>
            <person name="Decker E.L."/>
            <person name="van Gessel N."/>
            <person name="Grimwood J."/>
            <person name="Hayes R.D."/>
            <person name="Graham S.W."/>
            <person name="Gunter L.E."/>
            <person name="McDaniel S.F."/>
            <person name="Hoernstein S.N.W."/>
            <person name="Larsson A."/>
            <person name="Li F.W."/>
            <person name="Perroud P.F."/>
            <person name="Phillips J."/>
            <person name="Ranjan P."/>
            <person name="Rokshar D.S."/>
            <person name="Rothfels C.J."/>
            <person name="Schneider L."/>
            <person name="Shu S."/>
            <person name="Stevenson D.W."/>
            <person name="Thummler F."/>
            <person name="Tillich M."/>
            <person name="Villarreal Aguilar J.C."/>
            <person name="Widiez T."/>
            <person name="Wong G.K."/>
            <person name="Wymore A."/>
            <person name="Zhang Y."/>
            <person name="Zimmer A.D."/>
            <person name="Quatrano R.S."/>
            <person name="Mayer K.F.X."/>
            <person name="Goodstein D."/>
            <person name="Casacuberta J.M."/>
            <person name="Vandepoele K."/>
            <person name="Reski R."/>
            <person name="Cuming A.C."/>
            <person name="Tuskan G.A."/>
            <person name="Maumus F."/>
            <person name="Salse J."/>
            <person name="Schmutz J."/>
            <person name="Rensing S.A."/>
        </authorList>
    </citation>
    <scope>NUCLEOTIDE SEQUENCE [LARGE SCALE GENOMIC DNA]</scope>
    <source>
        <strain evidence="3 4">cv. Gransden 2004</strain>
    </source>
</reference>
<feature type="region of interest" description="Disordered" evidence="1">
    <location>
        <begin position="118"/>
        <end position="138"/>
    </location>
</feature>
<proteinExistence type="predicted"/>
<dbReference type="GeneID" id="112293044"/>
<feature type="region of interest" description="Disordered" evidence="1">
    <location>
        <begin position="1"/>
        <end position="20"/>
    </location>
</feature>
<dbReference type="EMBL" id="ABEU02000016">
    <property type="protein sequence ID" value="PNR38251.1"/>
    <property type="molecule type" value="Genomic_DNA"/>
</dbReference>
<dbReference type="OrthoDB" id="272077at2759"/>
<dbReference type="PaxDb" id="3218-PP1S4_234V6.2"/>
<dbReference type="FunCoup" id="A0A2K1J9P9">
    <property type="interactions" value="1342"/>
</dbReference>
<organism evidence="2">
    <name type="scientific">Physcomitrium patens</name>
    <name type="common">Spreading-leaved earth moss</name>
    <name type="synonym">Physcomitrella patens</name>
    <dbReference type="NCBI Taxonomy" id="3218"/>
    <lineage>
        <taxon>Eukaryota</taxon>
        <taxon>Viridiplantae</taxon>
        <taxon>Streptophyta</taxon>
        <taxon>Embryophyta</taxon>
        <taxon>Bryophyta</taxon>
        <taxon>Bryophytina</taxon>
        <taxon>Bryopsida</taxon>
        <taxon>Funariidae</taxon>
        <taxon>Funariales</taxon>
        <taxon>Funariaceae</taxon>
        <taxon>Physcomitrium</taxon>
    </lineage>
</organism>
<dbReference type="InterPro" id="IPR036047">
    <property type="entry name" value="F-box-like_dom_sf"/>
</dbReference>
<dbReference type="InterPro" id="IPR053301">
    <property type="entry name" value="F-box_motif"/>
</dbReference>
<dbReference type="STRING" id="3218.A0A2K1J9P9"/>
<dbReference type="PANTHER" id="PTHR45088:SF1">
    <property type="entry name" value="OS04G0476000 PROTEIN"/>
    <property type="match status" value="1"/>
</dbReference>
<dbReference type="Gramene" id="Pp3c16_22820V3.3">
    <property type="protein sequence ID" value="Pp3c16_22820V3.3"/>
    <property type="gene ID" value="Pp3c16_22820"/>
</dbReference>
<dbReference type="Gene3D" id="1.25.40.10">
    <property type="entry name" value="Tetratricopeptide repeat domain"/>
    <property type="match status" value="2"/>
</dbReference>
<accession>A0A2K1J9P9</accession>
<feature type="region of interest" description="Disordered" evidence="1">
    <location>
        <begin position="52"/>
        <end position="80"/>
    </location>
</feature>
<name>A0A2K1J9P9_PHYPA</name>
<evidence type="ECO:0000313" key="2">
    <source>
        <dbReference type="EMBL" id="PNR38251.1"/>
    </source>
</evidence>
<dbReference type="Gramene" id="Pp3c16_22820V3.1">
    <property type="protein sequence ID" value="Pp3c16_22820V3.1"/>
    <property type="gene ID" value="Pp3c16_22820"/>
</dbReference>
<dbReference type="EnsemblPlants" id="Pp3c16_22820V3.1">
    <property type="protein sequence ID" value="Pp3c16_22820V3.1"/>
    <property type="gene ID" value="Pp3c16_22820"/>
</dbReference>
<dbReference type="RefSeq" id="XP_024397840.1">
    <property type="nucleotide sequence ID" value="XM_024542072.2"/>
</dbReference>
<dbReference type="EnsemblPlants" id="Pp3c16_22820V3.3">
    <property type="protein sequence ID" value="Pp3c16_22820V3.3"/>
    <property type="gene ID" value="Pp3c16_22820"/>
</dbReference>
<dbReference type="SMART" id="SM00671">
    <property type="entry name" value="SEL1"/>
    <property type="match status" value="5"/>
</dbReference>
<dbReference type="SUPFAM" id="SSF81901">
    <property type="entry name" value="HCP-like"/>
    <property type="match status" value="1"/>
</dbReference>
<feature type="compositionally biased region" description="Polar residues" evidence="1">
    <location>
        <begin position="1"/>
        <end position="13"/>
    </location>
</feature>
<dbReference type="RefSeq" id="XP_024397841.1">
    <property type="nucleotide sequence ID" value="XM_024542073.2"/>
</dbReference>
<evidence type="ECO:0008006" key="5">
    <source>
        <dbReference type="Google" id="ProtNLM"/>
    </source>
</evidence>
<dbReference type="AlphaFoldDB" id="A0A2K1J9P9"/>
<dbReference type="InterPro" id="IPR006597">
    <property type="entry name" value="Sel1-like"/>
</dbReference>
<sequence>MVLSFESDSSGMGRNTWPAGSDGRQIHEVCMSSSDSQRRMRFIHSNVVGTARNHRQRYRAPREDSCTEESSPRMSFRSSHSDRNFTRSWRCHDRDRNSVHENVAPLYSIPSFSRKAISPNDSHRLGDEPGNDLSGFRRGTWAERNSGARLKEGDSSRTLWSVKAMASSDVASSAAATATSLPFDVLQRIAGSFSWHDLWNATCTCKTWNKALAPLREGMLFLHYGKKFKHGHEVSKNLDKALQMFTKGAIRGCAAAMVDAGLLLWEMGRRDEGINWYKQAAELRHPAGMCNLGLAYLQDSNRLVEAVKWLKIAATAGHVRAQYSLALCLQQGKGVECNMQKAARWYLQAAEGGSTRGMYNVALCLRSGEGFSRNLYEAKRWMRRAAVAGHSKAQFEFGLTLFAEGEGGSALVFLELATRAGETGATHIRDALLVQLPSRLRAHALACADKFQNGGSISR</sequence>
<evidence type="ECO:0000313" key="3">
    <source>
        <dbReference type="EnsemblPlants" id="Pp3c16_22820V3.1"/>
    </source>
</evidence>
<dbReference type="SUPFAM" id="SSF81383">
    <property type="entry name" value="F-box domain"/>
    <property type="match status" value="1"/>
</dbReference>
<reference evidence="3" key="3">
    <citation type="submission" date="2020-12" db="UniProtKB">
        <authorList>
            <consortium name="EnsemblPlants"/>
        </authorList>
    </citation>
    <scope>IDENTIFICATION</scope>
</reference>
<dbReference type="PANTHER" id="PTHR45088">
    <property type="entry name" value="OSJNBA0022H21.17 PROTEIN"/>
    <property type="match status" value="1"/>
</dbReference>
<dbReference type="InterPro" id="IPR011990">
    <property type="entry name" value="TPR-like_helical_dom_sf"/>
</dbReference>
<evidence type="ECO:0000256" key="1">
    <source>
        <dbReference type="SAM" id="MobiDB-lite"/>
    </source>
</evidence>
<dbReference type="CDD" id="cd09917">
    <property type="entry name" value="F-box_SF"/>
    <property type="match status" value="1"/>
</dbReference>
<reference evidence="2 4" key="1">
    <citation type="journal article" date="2008" name="Science">
        <title>The Physcomitrella genome reveals evolutionary insights into the conquest of land by plants.</title>
        <authorList>
            <person name="Rensing S."/>
            <person name="Lang D."/>
            <person name="Zimmer A."/>
            <person name="Terry A."/>
            <person name="Salamov A."/>
            <person name="Shapiro H."/>
            <person name="Nishiyama T."/>
            <person name="Perroud P.-F."/>
            <person name="Lindquist E."/>
            <person name="Kamisugi Y."/>
            <person name="Tanahashi T."/>
            <person name="Sakakibara K."/>
            <person name="Fujita T."/>
            <person name="Oishi K."/>
            <person name="Shin-I T."/>
            <person name="Kuroki Y."/>
            <person name="Toyoda A."/>
            <person name="Suzuki Y."/>
            <person name="Hashimoto A."/>
            <person name="Yamaguchi K."/>
            <person name="Sugano A."/>
            <person name="Kohara Y."/>
            <person name="Fujiyama A."/>
            <person name="Anterola A."/>
            <person name="Aoki S."/>
            <person name="Ashton N."/>
            <person name="Barbazuk W.B."/>
            <person name="Barker E."/>
            <person name="Bennetzen J."/>
            <person name="Bezanilla M."/>
            <person name="Blankenship R."/>
            <person name="Cho S.H."/>
            <person name="Dutcher S."/>
            <person name="Estelle M."/>
            <person name="Fawcett J.A."/>
            <person name="Gundlach H."/>
            <person name="Hanada K."/>
            <person name="Heyl A."/>
            <person name="Hicks K.A."/>
            <person name="Hugh J."/>
            <person name="Lohr M."/>
            <person name="Mayer K."/>
            <person name="Melkozernov A."/>
            <person name="Murata T."/>
            <person name="Nelson D."/>
            <person name="Pils B."/>
            <person name="Prigge M."/>
            <person name="Reiss B."/>
            <person name="Renner T."/>
            <person name="Rombauts S."/>
            <person name="Rushton P."/>
            <person name="Sanderfoot A."/>
            <person name="Schween G."/>
            <person name="Shiu S.-H."/>
            <person name="Stueber K."/>
            <person name="Theodoulou F.L."/>
            <person name="Tu H."/>
            <person name="Van de Peer Y."/>
            <person name="Verrier P.J."/>
            <person name="Waters E."/>
            <person name="Wood A."/>
            <person name="Yang L."/>
            <person name="Cove D."/>
            <person name="Cuming A."/>
            <person name="Hasebe M."/>
            <person name="Lucas S."/>
            <person name="Mishler D.B."/>
            <person name="Reski R."/>
            <person name="Grigoriev I."/>
            <person name="Quatrano R.S."/>
            <person name="Boore J.L."/>
        </authorList>
    </citation>
    <scope>NUCLEOTIDE SEQUENCE [LARGE SCALE GENOMIC DNA]</scope>
    <source>
        <strain evidence="3 4">cv. Gransden 2004</strain>
    </source>
</reference>
<evidence type="ECO:0000313" key="4">
    <source>
        <dbReference type="Proteomes" id="UP000006727"/>
    </source>
</evidence>
<dbReference type="Proteomes" id="UP000006727">
    <property type="component" value="Chromosome 16"/>
</dbReference>